<dbReference type="InterPro" id="IPR011008">
    <property type="entry name" value="Dimeric_a/b-barrel"/>
</dbReference>
<evidence type="ECO:0000259" key="2">
    <source>
        <dbReference type="Pfam" id="PF07045"/>
    </source>
</evidence>
<dbReference type="EMBL" id="CADCUO010000090">
    <property type="protein sequence ID" value="CAA9390893.1"/>
    <property type="molecule type" value="Genomic_DNA"/>
</dbReference>
<dbReference type="Gene3D" id="3.30.70.100">
    <property type="match status" value="1"/>
</dbReference>
<dbReference type="SUPFAM" id="SSF54909">
    <property type="entry name" value="Dimeric alpha+beta barrel"/>
    <property type="match status" value="1"/>
</dbReference>
<dbReference type="Pfam" id="PF07045">
    <property type="entry name" value="DUF1330"/>
    <property type="match status" value="1"/>
</dbReference>
<accession>A0A6J4NLL1</accession>
<evidence type="ECO:0000256" key="1">
    <source>
        <dbReference type="SAM" id="MobiDB-lite"/>
    </source>
</evidence>
<organism evidence="3">
    <name type="scientific">uncultured Propionibacteriaceae bacterium</name>
    <dbReference type="NCBI Taxonomy" id="257457"/>
    <lineage>
        <taxon>Bacteria</taxon>
        <taxon>Bacillati</taxon>
        <taxon>Actinomycetota</taxon>
        <taxon>Actinomycetes</taxon>
        <taxon>Propionibacteriales</taxon>
        <taxon>Propionibacteriaceae</taxon>
        <taxon>environmental samples</taxon>
    </lineage>
</organism>
<feature type="region of interest" description="Disordered" evidence="1">
    <location>
        <begin position="27"/>
        <end position="51"/>
    </location>
</feature>
<sequence>MRDASGSRPSCGAHAVAGLLRGIHERRERNSRADSANTVPDSSFAASGASSAPVRQNGRMTAYWISVYQEIFDQGKVDAYARLARPALEAAGGTFVARGLPEQTYEAGETTRTVLIVFDSVEAARAAHDSLAYQEALAALDGGARRDMRILPAL</sequence>
<feature type="domain" description="DUF1330" evidence="2">
    <location>
        <begin position="61"/>
        <end position="152"/>
    </location>
</feature>
<name>A0A6J4NLL1_9ACTN</name>
<dbReference type="InterPro" id="IPR010753">
    <property type="entry name" value="DUF1330"/>
</dbReference>
<reference evidence="3" key="1">
    <citation type="submission" date="2020-02" db="EMBL/GenBank/DDBJ databases">
        <authorList>
            <person name="Meier V. D."/>
        </authorList>
    </citation>
    <scope>NUCLEOTIDE SEQUENCE</scope>
    <source>
        <strain evidence="3">AVDCRST_MAG75</strain>
    </source>
</reference>
<evidence type="ECO:0000313" key="3">
    <source>
        <dbReference type="EMBL" id="CAA9390893.1"/>
    </source>
</evidence>
<gene>
    <name evidence="3" type="ORF">AVDCRST_MAG75-1560</name>
</gene>
<proteinExistence type="predicted"/>
<feature type="compositionally biased region" description="Low complexity" evidence="1">
    <location>
        <begin position="42"/>
        <end position="51"/>
    </location>
</feature>
<protein>
    <recommendedName>
        <fullName evidence="2">DUF1330 domain-containing protein</fullName>
    </recommendedName>
</protein>
<dbReference type="AlphaFoldDB" id="A0A6J4NLL1"/>